<dbReference type="GO" id="GO:0006631">
    <property type="term" value="P:fatty acid metabolic process"/>
    <property type="evidence" value="ECO:0007669"/>
    <property type="project" value="UniProtKB-KW"/>
</dbReference>
<dbReference type="AlphaFoldDB" id="A0A1F5VKU7"/>
<reference evidence="4 5" key="1">
    <citation type="journal article" date="2016" name="Nat. Commun.">
        <title>Thousands of microbial genomes shed light on interconnected biogeochemical processes in an aquifer system.</title>
        <authorList>
            <person name="Anantharaman K."/>
            <person name="Brown C.T."/>
            <person name="Hug L.A."/>
            <person name="Sharon I."/>
            <person name="Castelle C.J."/>
            <person name="Probst A.J."/>
            <person name="Thomas B.C."/>
            <person name="Singh A."/>
            <person name="Wilkins M.J."/>
            <person name="Karaoz U."/>
            <person name="Brodie E.L."/>
            <person name="Williams K.H."/>
            <person name="Hubbard S.S."/>
            <person name="Banfield J.F."/>
        </authorList>
    </citation>
    <scope>NUCLEOTIDE SEQUENCE [LARGE SCALE GENOMIC DNA]</scope>
</reference>
<evidence type="ECO:0000313" key="4">
    <source>
        <dbReference type="EMBL" id="OGF64079.1"/>
    </source>
</evidence>
<evidence type="ECO:0000256" key="3">
    <source>
        <dbReference type="ARBA" id="ARBA00023098"/>
    </source>
</evidence>
<dbReference type="EMBL" id="MFGW01000141">
    <property type="protein sequence ID" value="OGF64079.1"/>
    <property type="molecule type" value="Genomic_DNA"/>
</dbReference>
<evidence type="ECO:0000313" key="5">
    <source>
        <dbReference type="Proteomes" id="UP000178943"/>
    </source>
</evidence>
<dbReference type="InterPro" id="IPR001753">
    <property type="entry name" value="Enoyl-CoA_hydra/iso"/>
</dbReference>
<sequence length="257" mass="28653">MEEKQNNIIFTDEEGLVTITLDRQPLNILSLEMLQDINERLAELQFRSDVKLIQFCANGDIFSAGLSMEQHNGEMAYHLINEFHRLFGLLHGIPIPILAVVQGPALGGACELVAYCDLAIAGEKAKFGQPEIKVGVFPTVATVLYPYIMGKKRAMELILTGTIISAKQALELNMINKVVPDASLESEAKNIIDALLAHSSVVVQYTKQALINSRLLEFTEALRTVEDIYLTQLLQTLDAQEGIRAFLEKRKAQWENK</sequence>
<dbReference type="GO" id="GO:0016836">
    <property type="term" value="F:hydro-lyase activity"/>
    <property type="evidence" value="ECO:0007669"/>
    <property type="project" value="TreeGrafter"/>
</dbReference>
<evidence type="ECO:0000256" key="2">
    <source>
        <dbReference type="ARBA" id="ARBA00022946"/>
    </source>
</evidence>
<dbReference type="SUPFAM" id="SSF52096">
    <property type="entry name" value="ClpP/crotonase"/>
    <property type="match status" value="1"/>
</dbReference>
<dbReference type="Pfam" id="PF00378">
    <property type="entry name" value="ECH_1"/>
    <property type="match status" value="1"/>
</dbReference>
<organism evidence="4 5">
    <name type="scientific">Candidatus Fischerbacteria bacterium RBG_13_37_8</name>
    <dbReference type="NCBI Taxonomy" id="1817863"/>
    <lineage>
        <taxon>Bacteria</taxon>
        <taxon>Candidatus Fischeribacteriota</taxon>
    </lineage>
</organism>
<dbReference type="STRING" id="1817863.A2Y62_15600"/>
<evidence type="ECO:0000256" key="1">
    <source>
        <dbReference type="ARBA" id="ARBA00022832"/>
    </source>
</evidence>
<keyword evidence="2" id="KW-0809">Transit peptide</keyword>
<dbReference type="InterPro" id="IPR052377">
    <property type="entry name" value="Mitochondrial_ECH-domain"/>
</dbReference>
<accession>A0A1F5VKU7</accession>
<dbReference type="CDD" id="cd06558">
    <property type="entry name" value="crotonase-like"/>
    <property type="match status" value="1"/>
</dbReference>
<keyword evidence="1" id="KW-0276">Fatty acid metabolism</keyword>
<keyword evidence="3" id="KW-0443">Lipid metabolism</keyword>
<dbReference type="PANTHER" id="PTHR43602">
    <property type="match status" value="1"/>
</dbReference>
<dbReference type="Gene3D" id="3.90.226.10">
    <property type="entry name" value="2-enoyl-CoA Hydratase, Chain A, domain 1"/>
    <property type="match status" value="1"/>
</dbReference>
<dbReference type="InterPro" id="IPR029045">
    <property type="entry name" value="ClpP/crotonase-like_dom_sf"/>
</dbReference>
<gene>
    <name evidence="4" type="ORF">A2Y62_15600</name>
</gene>
<dbReference type="Proteomes" id="UP000178943">
    <property type="component" value="Unassembled WGS sequence"/>
</dbReference>
<dbReference type="PANTHER" id="PTHR43602:SF1">
    <property type="entry name" value="ENOYL-COA HYDRATASE DOMAIN-CONTAINING PROTEIN 3, MITOCHONDRIAL"/>
    <property type="match status" value="1"/>
</dbReference>
<name>A0A1F5VKU7_9BACT</name>
<comment type="caution">
    <text evidence="4">The sequence shown here is derived from an EMBL/GenBank/DDBJ whole genome shotgun (WGS) entry which is preliminary data.</text>
</comment>
<evidence type="ECO:0008006" key="6">
    <source>
        <dbReference type="Google" id="ProtNLM"/>
    </source>
</evidence>
<proteinExistence type="predicted"/>
<protein>
    <recommendedName>
        <fullName evidence="6">Enoyl-CoA hydratase</fullName>
    </recommendedName>
</protein>